<dbReference type="HOGENOM" id="CLU_1239615_0_0_9"/>
<sequence length="237" mass="27532">MNDKISKNIYKFSRFCIRCFSSRYRVCLSEKNINDTGIPVVYVVHHQNLRGPILSIAWLNIPVHLWVLSVFSDQRTCFRQFYDYTFTQRRGIPKGLAAVIAYPVSVWVSGIMQGMNAIPVFRGSRAIAKTFNQSLKALINGENLLICPDIDYTDPGPHMGEMYDGFLDLERYYIKRTGHHLAFIPLYISKREHCIYEGKAVYFHTVGDFKNEKKNVYDRLMQEFSRLENRYGSGLMS</sequence>
<dbReference type="Proteomes" id="UP000010847">
    <property type="component" value="Chromosome"/>
</dbReference>
<keyword evidence="1" id="KW-0012">Acyltransferase</keyword>
<gene>
    <name evidence="1" type="ORF">DESME_05000</name>
</gene>
<evidence type="ECO:0000313" key="1">
    <source>
        <dbReference type="EMBL" id="AHF06488.1"/>
    </source>
</evidence>
<dbReference type="EMBL" id="CP007032">
    <property type="protein sequence ID" value="AHF06488.1"/>
    <property type="molecule type" value="Genomic_DNA"/>
</dbReference>
<dbReference type="STRING" id="871968.DESME_05000"/>
<dbReference type="KEGG" id="dmt:DESME_05000"/>
<dbReference type="OrthoDB" id="2165242at2"/>
<proteinExistence type="predicted"/>
<keyword evidence="2" id="KW-1185">Reference proteome</keyword>
<keyword evidence="1" id="KW-0808">Transferase</keyword>
<reference evidence="1 2" key="1">
    <citation type="submission" date="2013-12" db="EMBL/GenBank/DDBJ databases">
        <authorList>
            <consortium name="DOE Joint Genome Institute"/>
            <person name="Smidt H."/>
            <person name="Huntemann M."/>
            <person name="Han J."/>
            <person name="Chen A."/>
            <person name="Kyrpides N."/>
            <person name="Mavromatis K."/>
            <person name="Markowitz V."/>
            <person name="Palaniappan K."/>
            <person name="Ivanova N."/>
            <person name="Schaumberg A."/>
            <person name="Pati A."/>
            <person name="Liolios K."/>
            <person name="Nordberg H.P."/>
            <person name="Cantor M.N."/>
            <person name="Hua S.X."/>
            <person name="Woyke T."/>
        </authorList>
    </citation>
    <scope>NUCLEOTIDE SEQUENCE [LARGE SCALE GENOMIC DNA]</scope>
    <source>
        <strain evidence="2">DSM 15288</strain>
    </source>
</reference>
<dbReference type="AlphaFoldDB" id="W0EAC4"/>
<evidence type="ECO:0000313" key="2">
    <source>
        <dbReference type="Proteomes" id="UP000010847"/>
    </source>
</evidence>
<organism evidence="1 2">
    <name type="scientific">Desulfitobacterium metallireducens DSM 15288</name>
    <dbReference type="NCBI Taxonomy" id="871968"/>
    <lineage>
        <taxon>Bacteria</taxon>
        <taxon>Bacillati</taxon>
        <taxon>Bacillota</taxon>
        <taxon>Clostridia</taxon>
        <taxon>Eubacteriales</taxon>
        <taxon>Desulfitobacteriaceae</taxon>
        <taxon>Desulfitobacterium</taxon>
    </lineage>
</organism>
<protein>
    <submittedName>
        <fullName evidence="1">Glycerol acyltransferase</fullName>
    </submittedName>
</protein>
<dbReference type="eggNOG" id="COG0204">
    <property type="taxonomic scope" value="Bacteria"/>
</dbReference>
<name>W0EAC4_9FIRM</name>
<dbReference type="GO" id="GO:0016746">
    <property type="term" value="F:acyltransferase activity"/>
    <property type="evidence" value="ECO:0007669"/>
    <property type="project" value="UniProtKB-KW"/>
</dbReference>
<accession>W0EAC4</accession>